<sequence length="235" mass="25425">MRFALMVSLVMILAPVPALEAQMRRPPRWHLDGALVGAQPTGEFGLIVDDGWGFELGGRYELAGLLSVRTSLGFINYGKETLRFCSAYSCRVGVDLNTWNNIFFFGVGPEFGVRMGPLRPYARAAVGLGYFQTTSGLSGDDSDYTFASTDNWDDVVFQGRVGAGLGFQLSSGRNPVGLDFGADYHHNGLTTYLREGDIVDQPDGSIVISPRRSEANLWSFRLGVSIGLGSADPGP</sequence>
<dbReference type="SUPFAM" id="SSF56925">
    <property type="entry name" value="OMPA-like"/>
    <property type="match status" value="1"/>
</dbReference>
<proteinExistence type="predicted"/>
<gene>
    <name evidence="1" type="ORF">METZ01_LOCUS1017</name>
</gene>
<dbReference type="Gene3D" id="2.40.160.20">
    <property type="match status" value="1"/>
</dbReference>
<dbReference type="AlphaFoldDB" id="A0A381N3G3"/>
<organism evidence="1">
    <name type="scientific">marine metagenome</name>
    <dbReference type="NCBI Taxonomy" id="408172"/>
    <lineage>
        <taxon>unclassified sequences</taxon>
        <taxon>metagenomes</taxon>
        <taxon>ecological metagenomes</taxon>
    </lineage>
</organism>
<reference evidence="1" key="1">
    <citation type="submission" date="2018-05" db="EMBL/GenBank/DDBJ databases">
        <authorList>
            <person name="Lanie J.A."/>
            <person name="Ng W.-L."/>
            <person name="Kazmierczak K.M."/>
            <person name="Andrzejewski T.M."/>
            <person name="Davidsen T.M."/>
            <person name="Wayne K.J."/>
            <person name="Tettelin H."/>
            <person name="Glass J.I."/>
            <person name="Rusch D."/>
            <person name="Podicherti R."/>
            <person name="Tsui H.-C.T."/>
            <person name="Winkler M.E."/>
        </authorList>
    </citation>
    <scope>NUCLEOTIDE SEQUENCE</scope>
</reference>
<accession>A0A381N3G3</accession>
<evidence type="ECO:0000313" key="1">
    <source>
        <dbReference type="EMBL" id="SUZ48163.1"/>
    </source>
</evidence>
<dbReference type="EMBL" id="UINC01000055">
    <property type="protein sequence ID" value="SUZ48163.1"/>
    <property type="molecule type" value="Genomic_DNA"/>
</dbReference>
<dbReference type="InterPro" id="IPR011250">
    <property type="entry name" value="OMP/PagP_B-barrel"/>
</dbReference>
<name>A0A381N3G3_9ZZZZ</name>
<protein>
    <submittedName>
        <fullName evidence="1">Uncharacterized protein</fullName>
    </submittedName>
</protein>